<evidence type="ECO:0000313" key="2">
    <source>
        <dbReference type="Proteomes" id="UP001283361"/>
    </source>
</evidence>
<accession>A0AAE1DZX4</accession>
<dbReference type="Proteomes" id="UP001283361">
    <property type="component" value="Unassembled WGS sequence"/>
</dbReference>
<protein>
    <submittedName>
        <fullName evidence="1">Uncharacterized protein</fullName>
    </submittedName>
</protein>
<evidence type="ECO:0000313" key="1">
    <source>
        <dbReference type="EMBL" id="KAK3789196.1"/>
    </source>
</evidence>
<name>A0AAE1DZX4_9GAST</name>
<proteinExistence type="predicted"/>
<organism evidence="1 2">
    <name type="scientific">Elysia crispata</name>
    <name type="common">lettuce slug</name>
    <dbReference type="NCBI Taxonomy" id="231223"/>
    <lineage>
        <taxon>Eukaryota</taxon>
        <taxon>Metazoa</taxon>
        <taxon>Spiralia</taxon>
        <taxon>Lophotrochozoa</taxon>
        <taxon>Mollusca</taxon>
        <taxon>Gastropoda</taxon>
        <taxon>Heterobranchia</taxon>
        <taxon>Euthyneura</taxon>
        <taxon>Panpulmonata</taxon>
        <taxon>Sacoglossa</taxon>
        <taxon>Placobranchoidea</taxon>
        <taxon>Plakobranchidae</taxon>
        <taxon>Elysia</taxon>
    </lineage>
</organism>
<sequence length="75" mass="8631">MSSETHNSHDRWLQNWSPKTALREILTRFFSTSTDIEQYIEGRKKQMVELRGRELGVSGYGYGIAGDSSKDNCFL</sequence>
<dbReference type="EMBL" id="JAWDGP010001678">
    <property type="protein sequence ID" value="KAK3789196.1"/>
    <property type="molecule type" value="Genomic_DNA"/>
</dbReference>
<gene>
    <name evidence="1" type="ORF">RRG08_001587</name>
</gene>
<comment type="caution">
    <text evidence="1">The sequence shown here is derived from an EMBL/GenBank/DDBJ whole genome shotgun (WGS) entry which is preliminary data.</text>
</comment>
<dbReference type="AlphaFoldDB" id="A0AAE1DZX4"/>
<reference evidence="1" key="1">
    <citation type="journal article" date="2023" name="G3 (Bethesda)">
        <title>A reference genome for the long-term kleptoplast-retaining sea slug Elysia crispata morphotype clarki.</title>
        <authorList>
            <person name="Eastman K.E."/>
            <person name="Pendleton A.L."/>
            <person name="Shaikh M.A."/>
            <person name="Suttiyut T."/>
            <person name="Ogas R."/>
            <person name="Tomko P."/>
            <person name="Gavelis G."/>
            <person name="Widhalm J.R."/>
            <person name="Wisecaver J.H."/>
        </authorList>
    </citation>
    <scope>NUCLEOTIDE SEQUENCE</scope>
    <source>
        <strain evidence="1">ECLA1</strain>
    </source>
</reference>
<keyword evidence="2" id="KW-1185">Reference proteome</keyword>